<name>A0ABX6NII4_9BACT</name>
<evidence type="ECO:0000259" key="1">
    <source>
        <dbReference type="PROSITE" id="PS50883"/>
    </source>
</evidence>
<dbReference type="SMART" id="SM00052">
    <property type="entry name" value="EAL"/>
    <property type="match status" value="1"/>
</dbReference>
<dbReference type="Pfam" id="PF00563">
    <property type="entry name" value="EAL"/>
    <property type="match status" value="1"/>
</dbReference>
<evidence type="ECO:0000313" key="3">
    <source>
        <dbReference type="Proteomes" id="UP000503251"/>
    </source>
</evidence>
<dbReference type="Proteomes" id="UP000503251">
    <property type="component" value="Chromosome"/>
</dbReference>
<proteinExistence type="predicted"/>
<feature type="domain" description="EAL" evidence="1">
    <location>
        <begin position="107"/>
        <end position="355"/>
    </location>
</feature>
<dbReference type="EMBL" id="CP039543">
    <property type="protein sequence ID" value="QJT10378.1"/>
    <property type="molecule type" value="Genomic_DNA"/>
</dbReference>
<dbReference type="SUPFAM" id="SSF141868">
    <property type="entry name" value="EAL domain-like"/>
    <property type="match status" value="1"/>
</dbReference>
<keyword evidence="3" id="KW-1185">Reference proteome</keyword>
<dbReference type="PROSITE" id="PS50883">
    <property type="entry name" value="EAL"/>
    <property type="match status" value="1"/>
</dbReference>
<dbReference type="RefSeq" id="WP_171267929.1">
    <property type="nucleotide sequence ID" value="NZ_CP039543.1"/>
</dbReference>
<organism evidence="2 3">
    <name type="scientific">Oceanidesulfovibrio marinus</name>
    <dbReference type="NCBI Taxonomy" id="370038"/>
    <lineage>
        <taxon>Bacteria</taxon>
        <taxon>Pseudomonadati</taxon>
        <taxon>Thermodesulfobacteriota</taxon>
        <taxon>Desulfovibrionia</taxon>
        <taxon>Desulfovibrionales</taxon>
        <taxon>Desulfovibrionaceae</taxon>
        <taxon>Oceanidesulfovibrio</taxon>
    </lineage>
</organism>
<dbReference type="CDD" id="cd01948">
    <property type="entry name" value="EAL"/>
    <property type="match status" value="1"/>
</dbReference>
<dbReference type="Gene3D" id="3.20.20.450">
    <property type="entry name" value="EAL domain"/>
    <property type="match status" value="1"/>
</dbReference>
<dbReference type="InterPro" id="IPR001633">
    <property type="entry name" value="EAL_dom"/>
</dbReference>
<dbReference type="PANTHER" id="PTHR33121:SF15">
    <property type="entry name" value="BLUE LIGHT- AND TEMPERATURE-REGULATED ANTIREPRESSOR BLUF"/>
    <property type="match status" value="1"/>
</dbReference>
<protein>
    <submittedName>
        <fullName evidence="2">EAL domain-containing protein</fullName>
    </submittedName>
</protein>
<dbReference type="InterPro" id="IPR035919">
    <property type="entry name" value="EAL_sf"/>
</dbReference>
<evidence type="ECO:0000313" key="2">
    <source>
        <dbReference type="EMBL" id="QJT10378.1"/>
    </source>
</evidence>
<gene>
    <name evidence="2" type="ORF">E8L03_16205</name>
</gene>
<dbReference type="InterPro" id="IPR050706">
    <property type="entry name" value="Cyclic-di-GMP_PDE-like"/>
</dbReference>
<sequence>MTKCARCERLPESAPAAGRLFLVPPIAPTCAIIEDVLERLSLEYTTPFPQVYEIPFGEGDLRRLCEEYGETISALEQADTKCFILPRDEALSVAHLATMEPLRVLVARIRAGWLTDMLAQKRLTSWFQPIADKEGVIHGHECLMRGIGLDGAIISPIEIYNVARQSDLLFFLDCACRINAVRCAAEHGVASRLFINFVPASIYRPEACLQSTFKAISDVGLQPENIVFEVVESETVRDTEHLLRVLSFYRDHGFKVALDDLGAGYSSLNLLSRLQPDYIKLDMALVRDVDVDPYKANITENLLNMAQKLGVRSVAEGVETQGELHWLLEHGADLLQGFLLGHPAPEPASSVSMPA</sequence>
<reference evidence="2 3" key="1">
    <citation type="submission" date="2019-04" db="EMBL/GenBank/DDBJ databases">
        <title>Isolation and culture of sulfate reducing bacteria from the cold seep of the South China Sea.</title>
        <authorList>
            <person name="Sun C."/>
            <person name="Liu R."/>
        </authorList>
    </citation>
    <scope>NUCLEOTIDE SEQUENCE [LARGE SCALE GENOMIC DNA]</scope>
    <source>
        <strain evidence="2 3">CS1</strain>
    </source>
</reference>
<accession>A0ABX6NII4</accession>
<dbReference type="PANTHER" id="PTHR33121">
    <property type="entry name" value="CYCLIC DI-GMP PHOSPHODIESTERASE PDEF"/>
    <property type="match status" value="1"/>
</dbReference>